<keyword evidence="1" id="KW-0175">Coiled coil</keyword>
<evidence type="ECO:0000259" key="2">
    <source>
        <dbReference type="Pfam" id="PF01551"/>
    </source>
</evidence>
<gene>
    <name evidence="3" type="ORF">FHX74_003394</name>
</gene>
<dbReference type="Pfam" id="PF01551">
    <property type="entry name" value="Peptidase_M23"/>
    <property type="match status" value="1"/>
</dbReference>
<dbReference type="Gene3D" id="2.70.70.10">
    <property type="entry name" value="Glucose Permease (Domain IIA)"/>
    <property type="match status" value="1"/>
</dbReference>
<reference evidence="3 4" key="1">
    <citation type="submission" date="2020-07" db="EMBL/GenBank/DDBJ databases">
        <title>Sequencing the genomes of 1000 actinobacteria strains.</title>
        <authorList>
            <person name="Klenk H.-P."/>
        </authorList>
    </citation>
    <scope>NUCLEOTIDE SEQUENCE [LARGE SCALE GENOMIC DNA]</scope>
    <source>
        <strain evidence="3 4">DSM 100723</strain>
    </source>
</reference>
<feature type="domain" description="M23ase beta-sheet core" evidence="2">
    <location>
        <begin position="326"/>
        <end position="424"/>
    </location>
</feature>
<accession>A0A7W3IUZ8</accession>
<sequence length="428" mass="45989">MGRALAGGWRLLLGTGLALALAVVPAVALLTPAHADSLDDQKKRLDRQLSAQKDDLDGSSQQLVRAVAALRNAEATLRQARSMLAGTRTKLTAARQADRTAAAKLATQQRALAAARAKVEQGTADLDAQRRLTAQAVSEQYQKQTTLMPYALLVQSSSLAEFQSRVQMSATLLDASQVEFDRLTVLQHRLETDQAAQAELERRVAADRAAAARALRTSQDLERRAAEQAASVAALVGSRQRAADAAGRAVAQDKRDYAALQAENASVARRIAARIAREKAARASSAAAAPPAADASSHHGFVYPVAGPITSGYGMRFHPVLHVWKLHDGTDFGAGCGAPIRAAYSGRVVERYFNVGYGNRLMIDHGRVDGRYVTTGYNHAIRYVVGVGQRVRQGQLIGYVGQTGFSTGCHLHLMVWLDGSMVNPMSWY</sequence>
<dbReference type="EMBL" id="JACGWT010000006">
    <property type="protein sequence ID" value="MBA8795753.1"/>
    <property type="molecule type" value="Genomic_DNA"/>
</dbReference>
<dbReference type="GO" id="GO:0004222">
    <property type="term" value="F:metalloendopeptidase activity"/>
    <property type="evidence" value="ECO:0007669"/>
    <property type="project" value="TreeGrafter"/>
</dbReference>
<feature type="coiled-coil region" evidence="1">
    <location>
        <begin position="35"/>
        <end position="90"/>
    </location>
</feature>
<dbReference type="InterPro" id="IPR016047">
    <property type="entry name" value="M23ase_b-sheet_dom"/>
</dbReference>
<dbReference type="Proteomes" id="UP000523079">
    <property type="component" value="Unassembled WGS sequence"/>
</dbReference>
<organism evidence="3 4">
    <name type="scientific">Microlunatus kandeliicorticis</name>
    <dbReference type="NCBI Taxonomy" id="1759536"/>
    <lineage>
        <taxon>Bacteria</taxon>
        <taxon>Bacillati</taxon>
        <taxon>Actinomycetota</taxon>
        <taxon>Actinomycetes</taxon>
        <taxon>Propionibacteriales</taxon>
        <taxon>Propionibacteriaceae</taxon>
        <taxon>Microlunatus</taxon>
    </lineage>
</organism>
<dbReference type="RefSeq" id="WP_182561385.1">
    <property type="nucleotide sequence ID" value="NZ_JACGWT010000006.1"/>
</dbReference>
<proteinExistence type="predicted"/>
<dbReference type="AlphaFoldDB" id="A0A7W3IUZ8"/>
<dbReference type="PANTHER" id="PTHR21666">
    <property type="entry name" value="PEPTIDASE-RELATED"/>
    <property type="match status" value="1"/>
</dbReference>
<dbReference type="PANTHER" id="PTHR21666:SF270">
    <property type="entry name" value="MUREIN HYDROLASE ACTIVATOR ENVC"/>
    <property type="match status" value="1"/>
</dbReference>
<dbReference type="SUPFAM" id="SSF51261">
    <property type="entry name" value="Duplicated hybrid motif"/>
    <property type="match status" value="1"/>
</dbReference>
<dbReference type="CDD" id="cd12797">
    <property type="entry name" value="M23_peptidase"/>
    <property type="match status" value="1"/>
</dbReference>
<keyword evidence="3" id="KW-0378">Hydrolase</keyword>
<comment type="caution">
    <text evidence="3">The sequence shown here is derived from an EMBL/GenBank/DDBJ whole genome shotgun (WGS) entry which is preliminary data.</text>
</comment>
<protein>
    <submittedName>
        <fullName evidence="3">Murein DD-endopeptidase MepM/ murein hydrolase activator NlpD</fullName>
    </submittedName>
</protein>
<evidence type="ECO:0000313" key="3">
    <source>
        <dbReference type="EMBL" id="MBA8795753.1"/>
    </source>
</evidence>
<evidence type="ECO:0000256" key="1">
    <source>
        <dbReference type="SAM" id="Coils"/>
    </source>
</evidence>
<evidence type="ECO:0000313" key="4">
    <source>
        <dbReference type="Proteomes" id="UP000523079"/>
    </source>
</evidence>
<dbReference type="InterPro" id="IPR011055">
    <property type="entry name" value="Dup_hybrid_motif"/>
</dbReference>
<keyword evidence="4" id="KW-1185">Reference proteome</keyword>
<name>A0A7W3IUZ8_9ACTN</name>
<dbReference type="InterPro" id="IPR050570">
    <property type="entry name" value="Cell_wall_metabolism_enzyme"/>
</dbReference>